<gene>
    <name evidence="7" type="ORF">MHY01S_04010</name>
</gene>
<evidence type="ECO:0000256" key="3">
    <source>
        <dbReference type="PIRSR" id="PIRSR603782-1"/>
    </source>
</evidence>
<name>A0A511QXY2_9DEIN</name>
<dbReference type="InterPro" id="IPR013766">
    <property type="entry name" value="Thioredoxin_domain"/>
</dbReference>
<dbReference type="InterPro" id="IPR036249">
    <property type="entry name" value="Thioredoxin-like_sf"/>
</dbReference>
<keyword evidence="3" id="KW-0479">Metal-binding</keyword>
<keyword evidence="4" id="KW-1015">Disulfide bond</keyword>
<feature type="transmembrane region" description="Helical" evidence="5">
    <location>
        <begin position="21"/>
        <end position="40"/>
    </location>
</feature>
<feature type="disulfide bond" description="Redox-active" evidence="4">
    <location>
        <begin position="92"/>
        <end position="96"/>
    </location>
</feature>
<evidence type="ECO:0000256" key="1">
    <source>
        <dbReference type="ARBA" id="ARBA00010996"/>
    </source>
</evidence>
<keyword evidence="5" id="KW-0472">Membrane</keyword>
<keyword evidence="2 3" id="KW-0186">Copper</keyword>
<accession>A0A511QXY2</accession>
<dbReference type="Gene3D" id="3.40.30.10">
    <property type="entry name" value="Glutaredoxin"/>
    <property type="match status" value="1"/>
</dbReference>
<evidence type="ECO:0000256" key="2">
    <source>
        <dbReference type="ARBA" id="ARBA00023008"/>
    </source>
</evidence>
<proteinExistence type="inferred from homology"/>
<feature type="binding site" evidence="3">
    <location>
        <position position="96"/>
    </location>
    <ligand>
        <name>Cu cation</name>
        <dbReference type="ChEBI" id="CHEBI:23378"/>
    </ligand>
</feature>
<dbReference type="FunFam" id="3.40.30.10:FF:000013">
    <property type="entry name" value="Blast:Protein SCO1 homolog, mitochondrial"/>
    <property type="match status" value="1"/>
</dbReference>
<sequence length="222" mass="24934">MQTSPNSPNPDISRLVKWLRVLMTVTLAIVVASAAAFLYLSSPNQRITPYGTRLVGERAAFDFTLVDQNNQTRRLSEFRGKAVYLFFGFVNCPDVCPTTLTELKKVYQTLTPAEQSKVQVLLITTDPERDTPEVLGRYVAFFDPSFLGLTGTPQQIAEAAKGYGVFYIKSNIKSATEYNVDHTATTFLVDPQGRLRLLYANGRPANTERMLEDLRWVLRSRG</sequence>
<feature type="domain" description="Thioredoxin" evidence="6">
    <location>
        <begin position="54"/>
        <end position="219"/>
    </location>
</feature>
<dbReference type="InterPro" id="IPR003782">
    <property type="entry name" value="SCO1/SenC"/>
</dbReference>
<dbReference type="EMBL" id="BJXL01000006">
    <property type="protein sequence ID" value="GEM82235.1"/>
    <property type="molecule type" value="Genomic_DNA"/>
</dbReference>
<evidence type="ECO:0000313" key="8">
    <source>
        <dbReference type="Proteomes" id="UP000321197"/>
    </source>
</evidence>
<evidence type="ECO:0000259" key="6">
    <source>
        <dbReference type="PROSITE" id="PS51352"/>
    </source>
</evidence>
<dbReference type="CDD" id="cd02968">
    <property type="entry name" value="SCO"/>
    <property type="match status" value="1"/>
</dbReference>
<keyword evidence="5" id="KW-1133">Transmembrane helix</keyword>
<comment type="caution">
    <text evidence="7">The sequence shown here is derived from an EMBL/GenBank/DDBJ whole genome shotgun (WGS) entry which is preliminary data.</text>
</comment>
<comment type="similarity">
    <text evidence="1">Belongs to the SCO1/2 family.</text>
</comment>
<protein>
    <submittedName>
        <fullName evidence="7">Electron transporter</fullName>
    </submittedName>
</protein>
<dbReference type="PANTHER" id="PTHR12151">
    <property type="entry name" value="ELECTRON TRANSPORT PROTIN SCO1/SENC FAMILY MEMBER"/>
    <property type="match status" value="1"/>
</dbReference>
<dbReference type="SUPFAM" id="SSF52833">
    <property type="entry name" value="Thioredoxin-like"/>
    <property type="match status" value="1"/>
</dbReference>
<keyword evidence="5" id="KW-0812">Transmembrane</keyword>
<evidence type="ECO:0000256" key="5">
    <source>
        <dbReference type="SAM" id="Phobius"/>
    </source>
</evidence>
<evidence type="ECO:0000256" key="4">
    <source>
        <dbReference type="PIRSR" id="PIRSR603782-2"/>
    </source>
</evidence>
<evidence type="ECO:0000313" key="7">
    <source>
        <dbReference type="EMBL" id="GEM82235.1"/>
    </source>
</evidence>
<feature type="binding site" evidence="3">
    <location>
        <position position="182"/>
    </location>
    <ligand>
        <name>Cu cation</name>
        <dbReference type="ChEBI" id="CHEBI:23378"/>
    </ligand>
</feature>
<dbReference type="Pfam" id="PF02630">
    <property type="entry name" value="SCO1-SenC"/>
    <property type="match status" value="1"/>
</dbReference>
<dbReference type="GO" id="GO:0046872">
    <property type="term" value="F:metal ion binding"/>
    <property type="evidence" value="ECO:0007669"/>
    <property type="project" value="UniProtKB-KW"/>
</dbReference>
<organism evidence="7 8">
    <name type="scientific">Meiothermus hypogaeus NBRC 106114</name>
    <dbReference type="NCBI Taxonomy" id="1227553"/>
    <lineage>
        <taxon>Bacteria</taxon>
        <taxon>Thermotogati</taxon>
        <taxon>Deinococcota</taxon>
        <taxon>Deinococci</taxon>
        <taxon>Thermales</taxon>
        <taxon>Thermaceae</taxon>
        <taxon>Meiothermus</taxon>
    </lineage>
</organism>
<dbReference type="RefSeq" id="WP_244947014.1">
    <property type="nucleotide sequence ID" value="NZ_BJXL01000006.1"/>
</dbReference>
<dbReference type="Proteomes" id="UP000321197">
    <property type="component" value="Unassembled WGS sequence"/>
</dbReference>
<dbReference type="AlphaFoldDB" id="A0A511QXY2"/>
<dbReference type="PROSITE" id="PS51352">
    <property type="entry name" value="THIOREDOXIN_2"/>
    <property type="match status" value="1"/>
</dbReference>
<dbReference type="PANTHER" id="PTHR12151:SF25">
    <property type="entry name" value="LINALOOL DEHYDRATASE_ISOMERASE DOMAIN-CONTAINING PROTEIN"/>
    <property type="match status" value="1"/>
</dbReference>
<reference evidence="7 8" key="1">
    <citation type="submission" date="2019-07" db="EMBL/GenBank/DDBJ databases">
        <title>Whole genome shotgun sequence of Meiothermus hypogaeus NBRC 106114.</title>
        <authorList>
            <person name="Hosoyama A."/>
            <person name="Uohara A."/>
            <person name="Ohji S."/>
            <person name="Ichikawa N."/>
        </authorList>
    </citation>
    <scope>NUCLEOTIDE SEQUENCE [LARGE SCALE GENOMIC DNA]</scope>
    <source>
        <strain evidence="7 8">NBRC 106114</strain>
    </source>
</reference>
<feature type="binding site" evidence="3">
    <location>
        <position position="92"/>
    </location>
    <ligand>
        <name>Cu cation</name>
        <dbReference type="ChEBI" id="CHEBI:23378"/>
    </ligand>
</feature>